<evidence type="ECO:0000313" key="1">
    <source>
        <dbReference type="EMBL" id="KAK1494192.1"/>
    </source>
</evidence>
<evidence type="ECO:0000313" key="2">
    <source>
        <dbReference type="Proteomes" id="UP001227543"/>
    </source>
</evidence>
<proteinExistence type="predicted"/>
<organism evidence="1 2">
    <name type="scientific">Colletotrichum tamarilloi</name>
    <dbReference type="NCBI Taxonomy" id="1209934"/>
    <lineage>
        <taxon>Eukaryota</taxon>
        <taxon>Fungi</taxon>
        <taxon>Dikarya</taxon>
        <taxon>Ascomycota</taxon>
        <taxon>Pezizomycotina</taxon>
        <taxon>Sordariomycetes</taxon>
        <taxon>Hypocreomycetidae</taxon>
        <taxon>Glomerellales</taxon>
        <taxon>Glomerellaceae</taxon>
        <taxon>Colletotrichum</taxon>
        <taxon>Colletotrichum acutatum species complex</taxon>
    </lineage>
</organism>
<dbReference type="RefSeq" id="XP_060380275.1">
    <property type="nucleotide sequence ID" value="XM_060525093.1"/>
</dbReference>
<accession>A0ABQ9R4C4</accession>
<comment type="caution">
    <text evidence="1">The sequence shown here is derived from an EMBL/GenBank/DDBJ whole genome shotgun (WGS) entry which is preliminary data.</text>
</comment>
<protein>
    <submittedName>
        <fullName evidence="1">Uncharacterized protein</fullName>
    </submittedName>
</protein>
<keyword evidence="2" id="KW-1185">Reference proteome</keyword>
<dbReference type="EMBL" id="MLFU01000034">
    <property type="protein sequence ID" value="KAK1494192.1"/>
    <property type="molecule type" value="Genomic_DNA"/>
</dbReference>
<dbReference type="Proteomes" id="UP001227543">
    <property type="component" value="Unassembled WGS sequence"/>
</dbReference>
<dbReference type="GeneID" id="85409331"/>
<sequence length="262" mass="30449">MPASVLDQTFKVVKENFYHLFKVHVFYQTPKTAPKHRVKETLEKTKGLVKLFDRFKAERHKPETAWNIILMSYTTNNRRLNTLSMKLVWRRLVWKPLHWNFENCSNFGLQCQVIGRLWRLGQKGEVSWKILQTQSTFDPWLKTKNMRAYVSTVEAEAAIDTRITTSSRLFNANASAGANEENDKAFGDREPSGDSCAQGDCELCELTDDSITTIDSDLYMTLHSVNQSIGRREKVRMAKEAIAENQSRVHFLKYETEYLERN</sequence>
<name>A0ABQ9R4C4_9PEZI</name>
<gene>
    <name evidence="1" type="ORF">CTAM01_09073</name>
</gene>
<reference evidence="1 2" key="1">
    <citation type="submission" date="2016-10" db="EMBL/GenBank/DDBJ databases">
        <title>The genome sequence of Colletotrichum fioriniae PJ7.</title>
        <authorList>
            <person name="Baroncelli R."/>
        </authorList>
    </citation>
    <scope>NUCLEOTIDE SEQUENCE [LARGE SCALE GENOMIC DNA]</scope>
    <source>
        <strain evidence="1 2">Tom-12</strain>
    </source>
</reference>